<dbReference type="GO" id="GO:0005634">
    <property type="term" value="C:nucleus"/>
    <property type="evidence" value="ECO:0007669"/>
    <property type="project" value="TreeGrafter"/>
</dbReference>
<name>A0A8J5V2H0_ZIZPA</name>
<accession>A0A8J5V2H0</accession>
<evidence type="ECO:0000256" key="1">
    <source>
        <dbReference type="SAM" id="MobiDB-lite"/>
    </source>
</evidence>
<proteinExistence type="predicted"/>
<dbReference type="EMBL" id="JAAALK010000953">
    <property type="protein sequence ID" value="KAG8043396.1"/>
    <property type="molecule type" value="Genomic_DNA"/>
</dbReference>
<dbReference type="PANTHER" id="PTHR36562">
    <property type="entry name" value="SERINE/ARGININE REPETITIVE MATRIX 2"/>
    <property type="match status" value="1"/>
</dbReference>
<reference evidence="2" key="1">
    <citation type="journal article" date="2021" name="bioRxiv">
        <title>Whole Genome Assembly and Annotation of Northern Wild Rice, Zizania palustris L., Supports a Whole Genome Duplication in the Zizania Genus.</title>
        <authorList>
            <person name="Haas M."/>
            <person name="Kono T."/>
            <person name="Macchietto M."/>
            <person name="Millas R."/>
            <person name="McGilp L."/>
            <person name="Shao M."/>
            <person name="Duquette J."/>
            <person name="Hirsch C.N."/>
            <person name="Kimball J."/>
        </authorList>
    </citation>
    <scope>NUCLEOTIDE SEQUENCE</scope>
    <source>
        <tissue evidence="2">Fresh leaf tissue</tissue>
    </source>
</reference>
<organism evidence="2 3">
    <name type="scientific">Zizania palustris</name>
    <name type="common">Northern wild rice</name>
    <dbReference type="NCBI Taxonomy" id="103762"/>
    <lineage>
        <taxon>Eukaryota</taxon>
        <taxon>Viridiplantae</taxon>
        <taxon>Streptophyta</taxon>
        <taxon>Embryophyta</taxon>
        <taxon>Tracheophyta</taxon>
        <taxon>Spermatophyta</taxon>
        <taxon>Magnoliopsida</taxon>
        <taxon>Liliopsida</taxon>
        <taxon>Poales</taxon>
        <taxon>Poaceae</taxon>
        <taxon>BOP clade</taxon>
        <taxon>Oryzoideae</taxon>
        <taxon>Oryzeae</taxon>
        <taxon>Zizaniinae</taxon>
        <taxon>Zizania</taxon>
    </lineage>
</organism>
<gene>
    <name evidence="2" type="ORF">GUJ93_ZPchr0458g22451</name>
</gene>
<evidence type="ECO:0000313" key="2">
    <source>
        <dbReference type="EMBL" id="KAG8043396.1"/>
    </source>
</evidence>
<keyword evidence="3" id="KW-1185">Reference proteome</keyword>
<dbReference type="InterPro" id="IPR051372">
    <property type="entry name" value="CWC21"/>
</dbReference>
<feature type="compositionally biased region" description="Polar residues" evidence="1">
    <location>
        <begin position="1"/>
        <end position="13"/>
    </location>
</feature>
<protein>
    <submittedName>
        <fullName evidence="2">Uncharacterized protein</fullName>
    </submittedName>
</protein>
<dbReference type="PANTHER" id="PTHR36562:SF5">
    <property type="entry name" value="SERINE_ARGININE REPETITIVE MATRIX 2"/>
    <property type="match status" value="1"/>
</dbReference>
<dbReference type="AlphaFoldDB" id="A0A8J5V2H0"/>
<dbReference type="CDD" id="cd21372">
    <property type="entry name" value="cwf21_CWC21-like"/>
    <property type="match status" value="1"/>
</dbReference>
<comment type="caution">
    <text evidence="2">The sequence shown here is derived from an EMBL/GenBank/DDBJ whole genome shotgun (WGS) entry which is preliminary data.</text>
</comment>
<dbReference type="OrthoDB" id="10267305at2759"/>
<evidence type="ECO:0000313" key="3">
    <source>
        <dbReference type="Proteomes" id="UP000729402"/>
    </source>
</evidence>
<sequence length="139" mass="14648">MNKSPRVQGSSRISVVPKATTPTSPAPLHRSNQGSAAEPAPPRPLAAAATAAMYSGIGLKTARGSGTNGHVQTNKFFVKPRPSTAGGTPKPPVPGFDGGATELGGMRNPNKEILEHDRKRRVELRLLVLRDALLISHMN</sequence>
<dbReference type="Proteomes" id="UP000729402">
    <property type="component" value="Unassembled WGS sequence"/>
</dbReference>
<feature type="region of interest" description="Disordered" evidence="1">
    <location>
        <begin position="1"/>
        <end position="46"/>
    </location>
</feature>
<feature type="region of interest" description="Disordered" evidence="1">
    <location>
        <begin position="60"/>
        <end position="108"/>
    </location>
</feature>
<reference evidence="2" key="2">
    <citation type="submission" date="2021-02" db="EMBL/GenBank/DDBJ databases">
        <authorList>
            <person name="Kimball J.A."/>
            <person name="Haas M.W."/>
            <person name="Macchietto M."/>
            <person name="Kono T."/>
            <person name="Duquette J."/>
            <person name="Shao M."/>
        </authorList>
    </citation>
    <scope>NUCLEOTIDE SEQUENCE</scope>
    <source>
        <tissue evidence="2">Fresh leaf tissue</tissue>
    </source>
</reference>
<feature type="compositionally biased region" description="Polar residues" evidence="1">
    <location>
        <begin position="64"/>
        <end position="75"/>
    </location>
</feature>